<comment type="caution">
    <text evidence="13">The sequence shown here is derived from an EMBL/GenBank/DDBJ whole genome shotgun (WGS) entry which is preliminary data.</text>
</comment>
<evidence type="ECO:0000256" key="11">
    <source>
        <dbReference type="HAMAP-Rule" id="MF_00165"/>
    </source>
</evidence>
<evidence type="ECO:0000256" key="10">
    <source>
        <dbReference type="ARBA" id="ARBA00057735"/>
    </source>
</evidence>
<dbReference type="InterPro" id="IPR018095">
    <property type="entry name" value="Thymidylate_kin_CS"/>
</dbReference>
<sequence length="208" mass="22915">MKRGFFITFEGTDGCGKSTQLKLAAGYLRDLGLNTLLTKDPGGTPAGEAIRRVLLERRPGEPDLDSWTEAFLYLASRRSLLTSVILPARAGGRVVVCDRFTDSTLAYQGYGRGLPLKQLTDACRLAVDGLQPDLTILLDLDPDKALARCGQPDRLEAAGLEFQRRVRNGFLTLARQEPARIRVIDASGSRPEVFRRVRNELSNLLVSD</sequence>
<dbReference type="InterPro" id="IPR018094">
    <property type="entry name" value="Thymidylate_kinase"/>
</dbReference>
<dbReference type="GO" id="GO:0006233">
    <property type="term" value="P:dTDP biosynthetic process"/>
    <property type="evidence" value="ECO:0007669"/>
    <property type="project" value="InterPro"/>
</dbReference>
<keyword evidence="5 11" id="KW-0545">Nucleotide biosynthesis</keyword>
<evidence type="ECO:0000256" key="8">
    <source>
        <dbReference type="ARBA" id="ARBA00022840"/>
    </source>
</evidence>
<keyword evidence="7 11" id="KW-0418">Kinase</keyword>
<accession>A0A1V5MFR1</accession>
<keyword evidence="4 11" id="KW-0808">Transferase</keyword>
<dbReference type="GO" id="GO:0006227">
    <property type="term" value="P:dUDP biosynthetic process"/>
    <property type="evidence" value="ECO:0007669"/>
    <property type="project" value="TreeGrafter"/>
</dbReference>
<dbReference type="NCBIfam" id="TIGR00041">
    <property type="entry name" value="DTMP_kinase"/>
    <property type="match status" value="1"/>
</dbReference>
<comment type="catalytic activity">
    <reaction evidence="9 11">
        <text>dTMP + ATP = dTDP + ADP</text>
        <dbReference type="Rhea" id="RHEA:13517"/>
        <dbReference type="ChEBI" id="CHEBI:30616"/>
        <dbReference type="ChEBI" id="CHEBI:58369"/>
        <dbReference type="ChEBI" id="CHEBI:63528"/>
        <dbReference type="ChEBI" id="CHEBI:456216"/>
        <dbReference type="EC" id="2.7.4.9"/>
    </reaction>
</comment>
<dbReference type="FunFam" id="3.40.50.300:FF:000225">
    <property type="entry name" value="Thymidylate kinase"/>
    <property type="match status" value="1"/>
</dbReference>
<dbReference type="GO" id="GO:0005829">
    <property type="term" value="C:cytosol"/>
    <property type="evidence" value="ECO:0007669"/>
    <property type="project" value="TreeGrafter"/>
</dbReference>
<evidence type="ECO:0000313" key="13">
    <source>
        <dbReference type="EMBL" id="OPZ92036.1"/>
    </source>
</evidence>
<keyword evidence="8 11" id="KW-0067">ATP-binding</keyword>
<dbReference type="PANTHER" id="PTHR10344">
    <property type="entry name" value="THYMIDYLATE KINASE"/>
    <property type="match status" value="1"/>
</dbReference>
<reference evidence="13" key="1">
    <citation type="submission" date="2017-02" db="EMBL/GenBank/DDBJ databases">
        <title>Delving into the versatile metabolic prowess of the omnipresent phylum Bacteroidetes.</title>
        <authorList>
            <person name="Nobu M.K."/>
            <person name="Mei R."/>
            <person name="Narihiro T."/>
            <person name="Kuroda K."/>
            <person name="Liu W.-T."/>
        </authorList>
    </citation>
    <scope>NUCLEOTIDE SEQUENCE</scope>
    <source>
        <strain evidence="13">ADurb.Bin417</strain>
    </source>
</reference>
<evidence type="ECO:0000256" key="7">
    <source>
        <dbReference type="ARBA" id="ARBA00022777"/>
    </source>
</evidence>
<evidence type="ECO:0000259" key="12">
    <source>
        <dbReference type="Pfam" id="PF02223"/>
    </source>
</evidence>
<gene>
    <name evidence="11 13" type="primary">tmk</name>
    <name evidence="13" type="ORF">BWY73_00943</name>
</gene>
<feature type="binding site" evidence="11">
    <location>
        <begin position="11"/>
        <end position="18"/>
    </location>
    <ligand>
        <name>ATP</name>
        <dbReference type="ChEBI" id="CHEBI:30616"/>
    </ligand>
</feature>
<dbReference type="GO" id="GO:0005524">
    <property type="term" value="F:ATP binding"/>
    <property type="evidence" value="ECO:0007669"/>
    <property type="project" value="UniProtKB-UniRule"/>
</dbReference>
<dbReference type="EMBL" id="MWAK01000134">
    <property type="protein sequence ID" value="OPZ92036.1"/>
    <property type="molecule type" value="Genomic_DNA"/>
</dbReference>
<dbReference type="AlphaFoldDB" id="A0A1V5MFR1"/>
<dbReference type="PROSITE" id="PS01331">
    <property type="entry name" value="THYMIDYLATE_KINASE"/>
    <property type="match status" value="1"/>
</dbReference>
<dbReference type="GO" id="GO:0004798">
    <property type="term" value="F:dTMP kinase activity"/>
    <property type="evidence" value="ECO:0007669"/>
    <property type="project" value="UniProtKB-UniRule"/>
</dbReference>
<evidence type="ECO:0000256" key="2">
    <source>
        <dbReference type="ARBA" id="ARBA00012980"/>
    </source>
</evidence>
<organism evidence="13">
    <name type="scientific">candidate division TA06 bacterium ADurb.Bin417</name>
    <dbReference type="NCBI Taxonomy" id="1852828"/>
    <lineage>
        <taxon>Bacteria</taxon>
        <taxon>Bacteria division TA06</taxon>
    </lineage>
</organism>
<dbReference type="InterPro" id="IPR027417">
    <property type="entry name" value="P-loop_NTPase"/>
</dbReference>
<dbReference type="InterPro" id="IPR039430">
    <property type="entry name" value="Thymidylate_kin-like_dom"/>
</dbReference>
<dbReference type="Proteomes" id="UP000485484">
    <property type="component" value="Unassembled WGS sequence"/>
</dbReference>
<proteinExistence type="inferred from homology"/>
<feature type="domain" description="Thymidylate kinase-like" evidence="12">
    <location>
        <begin position="9"/>
        <end position="194"/>
    </location>
</feature>
<dbReference type="HAMAP" id="MF_00165">
    <property type="entry name" value="Thymidylate_kinase"/>
    <property type="match status" value="1"/>
</dbReference>
<keyword evidence="6 11" id="KW-0547">Nucleotide-binding</keyword>
<dbReference type="PANTHER" id="PTHR10344:SF4">
    <property type="entry name" value="UMP-CMP KINASE 2, MITOCHONDRIAL"/>
    <property type="match status" value="1"/>
</dbReference>
<evidence type="ECO:0000256" key="4">
    <source>
        <dbReference type="ARBA" id="ARBA00022679"/>
    </source>
</evidence>
<evidence type="ECO:0000256" key="5">
    <source>
        <dbReference type="ARBA" id="ARBA00022727"/>
    </source>
</evidence>
<comment type="function">
    <text evidence="10 11">Phosphorylation of dTMP to form dTDP in both de novo and salvage pathways of dTTP synthesis.</text>
</comment>
<protein>
    <recommendedName>
        <fullName evidence="3 11">Thymidylate kinase</fullName>
        <ecNumber evidence="2 11">2.7.4.9</ecNumber>
    </recommendedName>
    <alternativeName>
        <fullName evidence="11">dTMP kinase</fullName>
    </alternativeName>
</protein>
<evidence type="ECO:0000256" key="1">
    <source>
        <dbReference type="ARBA" id="ARBA00009776"/>
    </source>
</evidence>
<dbReference type="SUPFAM" id="SSF52540">
    <property type="entry name" value="P-loop containing nucleoside triphosphate hydrolases"/>
    <property type="match status" value="1"/>
</dbReference>
<evidence type="ECO:0000256" key="9">
    <source>
        <dbReference type="ARBA" id="ARBA00048743"/>
    </source>
</evidence>
<dbReference type="Gene3D" id="3.40.50.300">
    <property type="entry name" value="P-loop containing nucleotide triphosphate hydrolases"/>
    <property type="match status" value="1"/>
</dbReference>
<dbReference type="EC" id="2.7.4.9" evidence="2 11"/>
<comment type="similarity">
    <text evidence="1 11">Belongs to the thymidylate kinase family.</text>
</comment>
<name>A0A1V5MFR1_UNCT6</name>
<dbReference type="GO" id="GO:0006235">
    <property type="term" value="P:dTTP biosynthetic process"/>
    <property type="evidence" value="ECO:0007669"/>
    <property type="project" value="UniProtKB-UniRule"/>
</dbReference>
<evidence type="ECO:0000256" key="3">
    <source>
        <dbReference type="ARBA" id="ARBA00017144"/>
    </source>
</evidence>
<dbReference type="Pfam" id="PF02223">
    <property type="entry name" value="Thymidylate_kin"/>
    <property type="match status" value="1"/>
</dbReference>
<evidence type="ECO:0000256" key="6">
    <source>
        <dbReference type="ARBA" id="ARBA00022741"/>
    </source>
</evidence>
<dbReference type="CDD" id="cd01672">
    <property type="entry name" value="TMPK"/>
    <property type="match status" value="1"/>
</dbReference>